<protein>
    <submittedName>
        <fullName evidence="2">Aminotransferase class V-fold PLP-dependent enzyme</fullName>
    </submittedName>
</protein>
<keyword evidence="3" id="KW-1185">Reference proteome</keyword>
<dbReference type="Pfam" id="PF00266">
    <property type="entry name" value="Aminotran_5"/>
    <property type="match status" value="1"/>
</dbReference>
<dbReference type="InterPro" id="IPR015424">
    <property type="entry name" value="PyrdxlP-dep_Trfase"/>
</dbReference>
<organism evidence="2 3">
    <name type="scientific">Nocardia bovistercoris</name>
    <dbReference type="NCBI Taxonomy" id="2785916"/>
    <lineage>
        <taxon>Bacteria</taxon>
        <taxon>Bacillati</taxon>
        <taxon>Actinomycetota</taxon>
        <taxon>Actinomycetes</taxon>
        <taxon>Mycobacteriales</taxon>
        <taxon>Nocardiaceae</taxon>
        <taxon>Nocardia</taxon>
    </lineage>
</organism>
<dbReference type="Gene3D" id="3.90.1150.10">
    <property type="entry name" value="Aspartate Aminotransferase, domain 1"/>
    <property type="match status" value="1"/>
</dbReference>
<dbReference type="InterPro" id="IPR000192">
    <property type="entry name" value="Aminotrans_V_dom"/>
</dbReference>
<keyword evidence="2" id="KW-0032">Aminotransferase</keyword>
<gene>
    <name evidence="2" type="ORF">IT779_08945</name>
</gene>
<reference evidence="2" key="1">
    <citation type="submission" date="2020-11" db="EMBL/GenBank/DDBJ databases">
        <title>Nocardia NEAU-351.nov., a novel actinomycete isolated from the cow dung.</title>
        <authorList>
            <person name="Zhang X."/>
        </authorList>
    </citation>
    <scope>NUCLEOTIDE SEQUENCE</scope>
    <source>
        <strain evidence="2">NEAU-351</strain>
    </source>
</reference>
<evidence type="ECO:0000313" key="3">
    <source>
        <dbReference type="Proteomes" id="UP000655751"/>
    </source>
</evidence>
<dbReference type="InterPro" id="IPR015422">
    <property type="entry name" value="PyrdxlP-dep_Trfase_small"/>
</dbReference>
<evidence type="ECO:0000313" key="2">
    <source>
        <dbReference type="EMBL" id="MBH0776410.1"/>
    </source>
</evidence>
<dbReference type="PANTHER" id="PTHR43586:SF21">
    <property type="entry name" value="PYRIDOXAL PHOSPHATE (PLP)-DEPENDENT ASPARTATE AMINOTRANSFERASE SUPERFAMILY"/>
    <property type="match status" value="1"/>
</dbReference>
<dbReference type="SUPFAM" id="SSF53383">
    <property type="entry name" value="PLP-dependent transferases"/>
    <property type="match status" value="1"/>
</dbReference>
<accession>A0A931IAN5</accession>
<dbReference type="AlphaFoldDB" id="A0A931IAN5"/>
<keyword evidence="2" id="KW-0808">Transferase</keyword>
<evidence type="ECO:0000259" key="1">
    <source>
        <dbReference type="Pfam" id="PF00266"/>
    </source>
</evidence>
<dbReference type="GO" id="GO:0008483">
    <property type="term" value="F:transaminase activity"/>
    <property type="evidence" value="ECO:0007669"/>
    <property type="project" value="UniProtKB-KW"/>
</dbReference>
<dbReference type="InterPro" id="IPR015421">
    <property type="entry name" value="PyrdxlP-dep_Trfase_major"/>
</dbReference>
<dbReference type="EMBL" id="JADMLG010000003">
    <property type="protein sequence ID" value="MBH0776410.1"/>
    <property type="molecule type" value="Genomic_DNA"/>
</dbReference>
<comment type="caution">
    <text evidence="2">The sequence shown here is derived from an EMBL/GenBank/DDBJ whole genome shotgun (WGS) entry which is preliminary data.</text>
</comment>
<dbReference type="PANTHER" id="PTHR43586">
    <property type="entry name" value="CYSTEINE DESULFURASE"/>
    <property type="match status" value="1"/>
</dbReference>
<name>A0A931IAN5_9NOCA</name>
<dbReference type="Gene3D" id="3.40.640.10">
    <property type="entry name" value="Type I PLP-dependent aspartate aminotransferase-like (Major domain)"/>
    <property type="match status" value="1"/>
</dbReference>
<proteinExistence type="predicted"/>
<sequence length="372" mass="39699">MSSLAPSEFVTETTYLNTASFGLPAASTLVELDAATARWAAGRGGATMADEHVEPLREAFARLIVGASADDIGIGNTAAGMLGPVVAALPPGAEVLIPEGEFTSVSLPFVHRGDLTVRFAPLHQLAEEVRPETALVALSVVQSADGRVTDLSALRAATRAADAELLVDATQAAGWLPLRFADADYWVCATFKWLIGARSVAFFAVSPERAHRIRPVSPGWYATEDRWSQLYHPGALADSARRFDTTPDWSGVVTARSGLRLIEDLTVDAIHAHDLALAERFRTGLTDLGHTPVPGDSAIVSVPGTIEAEERLRAADIVAAARGGALRFAFHLYNSADDVDRALRVLGARVSPIPRRGCWTRGSSRHRVGRGR</sequence>
<dbReference type="Proteomes" id="UP000655751">
    <property type="component" value="Unassembled WGS sequence"/>
</dbReference>
<feature type="domain" description="Aminotransferase class V" evidence="1">
    <location>
        <begin position="49"/>
        <end position="293"/>
    </location>
</feature>